<name>A0ABR2TMF6_9ROSI</name>
<dbReference type="EMBL" id="JBBPBN010000005">
    <property type="protein sequence ID" value="KAK9038670.1"/>
    <property type="molecule type" value="Genomic_DNA"/>
</dbReference>
<comment type="caution">
    <text evidence="1">The sequence shown here is derived from an EMBL/GenBank/DDBJ whole genome shotgun (WGS) entry which is preliminary data.</text>
</comment>
<proteinExistence type="predicted"/>
<reference evidence="1 2" key="1">
    <citation type="journal article" date="2024" name="G3 (Bethesda)">
        <title>Genome assembly of Hibiscus sabdariffa L. provides insights into metabolisms of medicinal natural products.</title>
        <authorList>
            <person name="Kim T."/>
        </authorList>
    </citation>
    <scope>NUCLEOTIDE SEQUENCE [LARGE SCALE GENOMIC DNA]</scope>
    <source>
        <strain evidence="1">TK-2024</strain>
        <tissue evidence="1">Old leaves</tissue>
    </source>
</reference>
<dbReference type="Proteomes" id="UP001396334">
    <property type="component" value="Unassembled WGS sequence"/>
</dbReference>
<sequence length="163" mass="18881">MKTESKQGLKLVDGPLDELNLEELLMLHVEMIELSEKLKKHHKERLVKDDTSSSMSVGGCNEFYQVSFPYVFLQIGLKLTQMGLQEHMTMRLLGRCSILVAELWIIHDIIFHAWRLGYIHRLLSRYWETRICHVRRDANLVEDKYASLSCGALVGGLELGFFM</sequence>
<evidence type="ECO:0000313" key="2">
    <source>
        <dbReference type="Proteomes" id="UP001396334"/>
    </source>
</evidence>
<keyword evidence="2" id="KW-1185">Reference proteome</keyword>
<gene>
    <name evidence="1" type="ORF">V6N11_023526</name>
</gene>
<organism evidence="1 2">
    <name type="scientific">Hibiscus sabdariffa</name>
    <name type="common">roselle</name>
    <dbReference type="NCBI Taxonomy" id="183260"/>
    <lineage>
        <taxon>Eukaryota</taxon>
        <taxon>Viridiplantae</taxon>
        <taxon>Streptophyta</taxon>
        <taxon>Embryophyta</taxon>
        <taxon>Tracheophyta</taxon>
        <taxon>Spermatophyta</taxon>
        <taxon>Magnoliopsida</taxon>
        <taxon>eudicotyledons</taxon>
        <taxon>Gunneridae</taxon>
        <taxon>Pentapetalae</taxon>
        <taxon>rosids</taxon>
        <taxon>malvids</taxon>
        <taxon>Malvales</taxon>
        <taxon>Malvaceae</taxon>
        <taxon>Malvoideae</taxon>
        <taxon>Hibiscus</taxon>
    </lineage>
</organism>
<accession>A0ABR2TMF6</accession>
<protein>
    <submittedName>
        <fullName evidence="1">Uncharacterized protein</fullName>
    </submittedName>
</protein>
<evidence type="ECO:0000313" key="1">
    <source>
        <dbReference type="EMBL" id="KAK9038670.1"/>
    </source>
</evidence>